<name>A0A6J7LPJ3_9ZZZZ</name>
<sequence length="178" mass="20504">MTTDYDDRLYRNKFIGNRIQNRHEVWANDQHFGRCIIDDVQHLWPDESPVDIDAHRVEQRTAVQHFKMFDRVLIKKSHSILHTDTGSAKCLRHLAGSVIQLRPRLLFCSLNQRSTCSVLCTMTANNVCQVVDVVCHDQKLAILPKPHKRASLHISHTNQVVLGAEKKNCDHNIHSPFV</sequence>
<evidence type="ECO:0000313" key="1">
    <source>
        <dbReference type="EMBL" id="CAB4908977.1"/>
    </source>
</evidence>
<organism evidence="2">
    <name type="scientific">freshwater metagenome</name>
    <dbReference type="NCBI Taxonomy" id="449393"/>
    <lineage>
        <taxon>unclassified sequences</taxon>
        <taxon>metagenomes</taxon>
        <taxon>ecological metagenomes</taxon>
    </lineage>
</organism>
<gene>
    <name evidence="1" type="ORF">UFOPK3573_01105</name>
    <name evidence="2" type="ORF">UFOPK3879_01370</name>
</gene>
<reference evidence="2" key="1">
    <citation type="submission" date="2020-05" db="EMBL/GenBank/DDBJ databases">
        <authorList>
            <person name="Chiriac C."/>
            <person name="Salcher M."/>
            <person name="Ghai R."/>
            <person name="Kavagutti S V."/>
        </authorList>
    </citation>
    <scope>NUCLEOTIDE SEQUENCE</scope>
</reference>
<protein>
    <submittedName>
        <fullName evidence="2">Unannotated protein</fullName>
    </submittedName>
</protein>
<accession>A0A6J7LPJ3</accession>
<dbReference type="AlphaFoldDB" id="A0A6J7LPJ3"/>
<dbReference type="EMBL" id="CAFBMJ010000111">
    <property type="protein sequence ID" value="CAB4908977.1"/>
    <property type="molecule type" value="Genomic_DNA"/>
</dbReference>
<proteinExistence type="predicted"/>
<dbReference type="EMBL" id="CAFBNR010000100">
    <property type="protein sequence ID" value="CAB4967604.1"/>
    <property type="molecule type" value="Genomic_DNA"/>
</dbReference>
<evidence type="ECO:0000313" key="2">
    <source>
        <dbReference type="EMBL" id="CAB4967604.1"/>
    </source>
</evidence>